<keyword evidence="1" id="KW-1133">Transmembrane helix</keyword>
<keyword evidence="1" id="KW-0472">Membrane</keyword>
<evidence type="ECO:0000313" key="3">
    <source>
        <dbReference type="Proteomes" id="UP000197138"/>
    </source>
</evidence>
<protein>
    <recommendedName>
        <fullName evidence="4">Protein rolling stone-like</fullName>
    </recommendedName>
</protein>
<reference evidence="3" key="1">
    <citation type="journal article" date="2017" name="Plant J.">
        <title>The pomegranate (Punica granatum L.) genome and the genomics of punicalagin biosynthesis.</title>
        <authorList>
            <person name="Qin G."/>
            <person name="Xu C."/>
            <person name="Ming R."/>
            <person name="Tang H."/>
            <person name="Guyot R."/>
            <person name="Kramer E.M."/>
            <person name="Hu Y."/>
            <person name="Yi X."/>
            <person name="Qi Y."/>
            <person name="Xu X."/>
            <person name="Gao Z."/>
            <person name="Pan H."/>
            <person name="Jian J."/>
            <person name="Tian Y."/>
            <person name="Yue Z."/>
            <person name="Xu Y."/>
        </authorList>
    </citation>
    <scope>NUCLEOTIDE SEQUENCE [LARGE SCALE GENOMIC DNA]</scope>
    <source>
        <strain evidence="3">cv. Dabenzi</strain>
    </source>
</reference>
<feature type="transmembrane region" description="Helical" evidence="1">
    <location>
        <begin position="294"/>
        <end position="313"/>
    </location>
</feature>
<accession>A0A218X5R7</accession>
<feature type="transmembrane region" description="Helical" evidence="1">
    <location>
        <begin position="257"/>
        <end position="282"/>
    </location>
</feature>
<proteinExistence type="predicted"/>
<dbReference type="PANTHER" id="PTHR12242">
    <property type="entry name" value="OS02G0130600 PROTEIN-RELATED"/>
    <property type="match status" value="1"/>
</dbReference>
<dbReference type="PANTHER" id="PTHR12242:SF6">
    <property type="entry name" value="PROTEIN ROLLING PROTEIN"/>
    <property type="match status" value="1"/>
</dbReference>
<name>A0A218X5R7_PUNGR</name>
<feature type="transmembrane region" description="Helical" evidence="1">
    <location>
        <begin position="6"/>
        <end position="28"/>
    </location>
</feature>
<dbReference type="AlphaFoldDB" id="A0A218X5R7"/>
<feature type="transmembrane region" description="Helical" evidence="1">
    <location>
        <begin position="74"/>
        <end position="95"/>
    </location>
</feature>
<dbReference type="GO" id="GO:0016020">
    <property type="term" value="C:membrane"/>
    <property type="evidence" value="ECO:0007669"/>
    <property type="project" value="TreeGrafter"/>
</dbReference>
<feature type="transmembrane region" description="Helical" evidence="1">
    <location>
        <begin position="101"/>
        <end position="129"/>
    </location>
</feature>
<comment type="caution">
    <text evidence="2">The sequence shown here is derived from an EMBL/GenBank/DDBJ whole genome shotgun (WGS) entry which is preliminary data.</text>
</comment>
<dbReference type="Proteomes" id="UP000197138">
    <property type="component" value="Unassembled WGS sequence"/>
</dbReference>
<feature type="transmembrane region" description="Helical" evidence="1">
    <location>
        <begin position="224"/>
        <end position="245"/>
    </location>
</feature>
<evidence type="ECO:0000256" key="1">
    <source>
        <dbReference type="SAM" id="Phobius"/>
    </source>
</evidence>
<evidence type="ECO:0000313" key="2">
    <source>
        <dbReference type="EMBL" id="OWM80020.1"/>
    </source>
</evidence>
<sequence length="362" mass="41245">MALELYWYDFVCVGLVAVAFVGSLWVIWRKEGGARADDNKLFESLLVGSAAKPVGHVDSSWLWSSCWRGMHPGWLLTLRVSSLAVLAGFLAWDIVEWDATIFIYYTEWTFALVMIYFGLGIILSAYGCWIHATTPTSRIGSVDDFLKRDLEDTTYTSINTYSDTNFRSTKLRSQYTEEDILQRAGFWGYMMQMAYQTSAGAVILTDVVFWCVIVPFLSNARLGLSLLMGCMHTLNAVFLLIDTSVNSLPFPWFRLSYFVLWSCLYVIFQWVIHACGFSWWPYPFLELSSPWCSLWYFAVAVMHIPCYGIYALIIKAKNSVFSRLFPNAALKSYRSTHANCLGCHYLQASARNKDVEAISVTD</sequence>
<gene>
    <name evidence="2" type="ORF">CDL15_Pgr009998</name>
</gene>
<keyword evidence="1" id="KW-0812">Transmembrane</keyword>
<feature type="transmembrane region" description="Helical" evidence="1">
    <location>
        <begin position="199"/>
        <end position="218"/>
    </location>
</feature>
<organism evidence="2 3">
    <name type="scientific">Punica granatum</name>
    <name type="common">Pomegranate</name>
    <dbReference type="NCBI Taxonomy" id="22663"/>
    <lineage>
        <taxon>Eukaryota</taxon>
        <taxon>Viridiplantae</taxon>
        <taxon>Streptophyta</taxon>
        <taxon>Embryophyta</taxon>
        <taxon>Tracheophyta</taxon>
        <taxon>Spermatophyta</taxon>
        <taxon>Magnoliopsida</taxon>
        <taxon>eudicotyledons</taxon>
        <taxon>Gunneridae</taxon>
        <taxon>Pentapetalae</taxon>
        <taxon>rosids</taxon>
        <taxon>malvids</taxon>
        <taxon>Myrtales</taxon>
        <taxon>Lythraceae</taxon>
        <taxon>Punica</taxon>
    </lineage>
</organism>
<dbReference type="EMBL" id="MTKT01002370">
    <property type="protein sequence ID" value="OWM80020.1"/>
    <property type="molecule type" value="Genomic_DNA"/>
</dbReference>
<evidence type="ECO:0008006" key="4">
    <source>
        <dbReference type="Google" id="ProtNLM"/>
    </source>
</evidence>